<evidence type="ECO:0000313" key="3">
    <source>
        <dbReference type="EMBL" id="GMG40224.1"/>
    </source>
</evidence>
<comment type="caution">
    <text evidence="3">The sequence shown here is derived from an EMBL/GenBank/DDBJ whole genome shotgun (WGS) entry which is preliminary data.</text>
</comment>
<organism evidence="3 4">
    <name type="scientific">Ambrosiozyma monospora</name>
    <name type="common">Yeast</name>
    <name type="synonym">Endomycopsis monosporus</name>
    <dbReference type="NCBI Taxonomy" id="43982"/>
    <lineage>
        <taxon>Eukaryota</taxon>
        <taxon>Fungi</taxon>
        <taxon>Dikarya</taxon>
        <taxon>Ascomycota</taxon>
        <taxon>Saccharomycotina</taxon>
        <taxon>Pichiomycetes</taxon>
        <taxon>Pichiales</taxon>
        <taxon>Pichiaceae</taxon>
        <taxon>Ambrosiozyma</taxon>
    </lineage>
</organism>
<sequence>MTDLSLLRSSPSLADGLPFINNNNSRNINADEQSRSSSVTNNLSSRSDTQDPNVSEWEQVNNSSLSGSFLNINTRSNTNDDTDSQIRRRTYHATVKEEFEPQLESGSYFGEFEPELSFGRGNNHGSNAIVKDEFIQSETESANIDVSVDDEEDENEDEEYEYNGSESNVSSSESEFDSEVETDDAEFVGFADEHQPEHDLDHGHGHDHDKENDNYEQEGEDSEDDNYEQEDEESEDDEGDNRNEEEDVVFLKEIRNPSVRVTSWINNTLAFAVSGPGAIGMQRQEEQTNDDDTDSIRSRTPTREELVNALNTTHPSSDPESESGSVVVLKETRARRRLSERGLTIHSGSRDHQITQFLVQPQEYQSSQITPIMLTSTFAAIVIVLTMSIRFFLDVWDSNTFWAPVSMASSKSQRFFCLVANFGDASKCSPSENAVLANYLACFLAGCVFTCFMLALLTLAFSFGFFALKMVASWL</sequence>
<feature type="compositionally biased region" description="Low complexity" evidence="1">
    <location>
        <begin position="162"/>
        <end position="173"/>
    </location>
</feature>
<feature type="transmembrane region" description="Helical" evidence="2">
    <location>
        <begin position="436"/>
        <end position="468"/>
    </location>
</feature>
<keyword evidence="2" id="KW-0472">Membrane</keyword>
<keyword evidence="2" id="KW-1133">Transmembrane helix</keyword>
<dbReference type="AlphaFoldDB" id="A0A9W7DIL1"/>
<proteinExistence type="predicted"/>
<dbReference type="Proteomes" id="UP001165063">
    <property type="component" value="Unassembled WGS sequence"/>
</dbReference>
<feature type="compositionally biased region" description="Acidic residues" evidence="1">
    <location>
        <begin position="147"/>
        <end position="161"/>
    </location>
</feature>
<feature type="compositionally biased region" description="Polar residues" evidence="1">
    <location>
        <begin position="50"/>
        <end position="79"/>
    </location>
</feature>
<keyword evidence="2" id="KW-0812">Transmembrane</keyword>
<dbReference type="EMBL" id="BSXU01003603">
    <property type="protein sequence ID" value="GMG40224.1"/>
    <property type="molecule type" value="Genomic_DNA"/>
</dbReference>
<feature type="transmembrane region" description="Helical" evidence="2">
    <location>
        <begin position="372"/>
        <end position="393"/>
    </location>
</feature>
<feature type="compositionally biased region" description="Low complexity" evidence="1">
    <location>
        <begin position="35"/>
        <end position="47"/>
    </location>
</feature>
<accession>A0A9W7DIL1</accession>
<gene>
    <name evidence="3" type="ORF">Amon01_000599600</name>
</gene>
<evidence type="ECO:0000256" key="1">
    <source>
        <dbReference type="SAM" id="MobiDB-lite"/>
    </source>
</evidence>
<evidence type="ECO:0000256" key="2">
    <source>
        <dbReference type="SAM" id="Phobius"/>
    </source>
</evidence>
<keyword evidence="4" id="KW-1185">Reference proteome</keyword>
<evidence type="ECO:0000313" key="4">
    <source>
        <dbReference type="Proteomes" id="UP001165063"/>
    </source>
</evidence>
<feature type="region of interest" description="Disordered" evidence="1">
    <location>
        <begin position="195"/>
        <end position="243"/>
    </location>
</feature>
<protein>
    <submittedName>
        <fullName evidence="3">Unnamed protein product</fullName>
    </submittedName>
</protein>
<feature type="region of interest" description="Disordered" evidence="1">
    <location>
        <begin position="133"/>
        <end position="182"/>
    </location>
</feature>
<feature type="compositionally biased region" description="Basic and acidic residues" evidence="1">
    <location>
        <begin position="195"/>
        <end position="213"/>
    </location>
</feature>
<feature type="region of interest" description="Disordered" evidence="1">
    <location>
        <begin position="1"/>
        <end position="86"/>
    </location>
</feature>
<feature type="region of interest" description="Disordered" evidence="1">
    <location>
        <begin position="282"/>
        <end position="301"/>
    </location>
</feature>
<name>A0A9W7DIL1_AMBMO</name>
<feature type="compositionally biased region" description="Acidic residues" evidence="1">
    <location>
        <begin position="214"/>
        <end position="243"/>
    </location>
</feature>
<reference evidence="3" key="1">
    <citation type="submission" date="2023-04" db="EMBL/GenBank/DDBJ databases">
        <title>Ambrosiozyma monospora NBRC 1965.</title>
        <authorList>
            <person name="Ichikawa N."/>
            <person name="Sato H."/>
            <person name="Tonouchi N."/>
        </authorList>
    </citation>
    <scope>NUCLEOTIDE SEQUENCE</scope>
    <source>
        <strain evidence="3">NBRC 1965</strain>
    </source>
</reference>